<dbReference type="CDD" id="cd00099">
    <property type="entry name" value="IgV"/>
    <property type="match status" value="1"/>
</dbReference>
<reference evidence="8" key="1">
    <citation type="submission" date="2025-08" db="UniProtKB">
        <authorList>
            <consortium name="Ensembl"/>
        </authorList>
    </citation>
    <scope>IDENTIFICATION</scope>
</reference>
<dbReference type="Gene3D" id="2.60.40.10">
    <property type="entry name" value="Immunoglobulins"/>
    <property type="match status" value="2"/>
</dbReference>
<evidence type="ECO:0000256" key="1">
    <source>
        <dbReference type="ARBA" id="ARBA00004370"/>
    </source>
</evidence>
<organism evidence="8 9">
    <name type="scientific">Paramormyrops kingsleyae</name>
    <dbReference type="NCBI Taxonomy" id="1676925"/>
    <lineage>
        <taxon>Eukaryota</taxon>
        <taxon>Metazoa</taxon>
        <taxon>Chordata</taxon>
        <taxon>Craniata</taxon>
        <taxon>Vertebrata</taxon>
        <taxon>Euteleostomi</taxon>
        <taxon>Actinopterygii</taxon>
        <taxon>Neopterygii</taxon>
        <taxon>Teleostei</taxon>
        <taxon>Osteoglossocephala</taxon>
        <taxon>Osteoglossomorpha</taxon>
        <taxon>Osteoglossiformes</taxon>
        <taxon>Mormyridae</taxon>
        <taxon>Paramormyrops</taxon>
    </lineage>
</organism>
<comment type="subcellular location">
    <subcellularLocation>
        <location evidence="1">Membrane</location>
    </subcellularLocation>
</comment>
<dbReference type="InterPro" id="IPR013783">
    <property type="entry name" value="Ig-like_fold"/>
</dbReference>
<feature type="domain" description="Ig-like" evidence="7">
    <location>
        <begin position="136"/>
        <end position="215"/>
    </location>
</feature>
<keyword evidence="6" id="KW-0393">Immunoglobulin domain</keyword>
<evidence type="ECO:0000256" key="5">
    <source>
        <dbReference type="ARBA" id="ARBA00023170"/>
    </source>
</evidence>
<evidence type="ECO:0000256" key="3">
    <source>
        <dbReference type="ARBA" id="ARBA00022989"/>
    </source>
</evidence>
<evidence type="ECO:0000256" key="4">
    <source>
        <dbReference type="ARBA" id="ARBA00023136"/>
    </source>
</evidence>
<keyword evidence="4" id="KW-0472">Membrane</keyword>
<dbReference type="SMART" id="SM00407">
    <property type="entry name" value="IGc1"/>
    <property type="match status" value="1"/>
</dbReference>
<dbReference type="InterPro" id="IPR007110">
    <property type="entry name" value="Ig-like_dom"/>
</dbReference>
<sequence length="229" mass="25258">CAWLLGISGQRIVTQKPSLLTLSKGETATLHCQKPEDDGYRIHWYKQVPGGAPQFVLYYYRTNRSHTYGSEFFSSRFTSRAQSNTDYQLVISSVEVDDSAVYYCKKWFSSPTETCSTVVFGQGTKLIVSDPSLEAPSLSLLPPSSEELKTGRATLVCLAKMSAAFADVSWTYNGGPLTDGVFTSSATQQADKTFGLSSFLSVKPSEWDRLHSYSCISVYTSPLTPLPIH</sequence>
<dbReference type="SMART" id="SM00409">
    <property type="entry name" value="IG"/>
    <property type="match status" value="1"/>
</dbReference>
<dbReference type="InterPro" id="IPR036179">
    <property type="entry name" value="Ig-like_dom_sf"/>
</dbReference>
<dbReference type="STRING" id="1676925.ENSPKIP00000040318"/>
<dbReference type="Ensembl" id="ENSPKIT00000021337.1">
    <property type="protein sequence ID" value="ENSPKIP00000040318.1"/>
    <property type="gene ID" value="ENSPKIG00000017321.1"/>
</dbReference>
<dbReference type="SMART" id="SM00406">
    <property type="entry name" value="IGv"/>
    <property type="match status" value="1"/>
</dbReference>
<keyword evidence="2" id="KW-0812">Transmembrane</keyword>
<keyword evidence="5" id="KW-0675">Receptor</keyword>
<dbReference type="AlphaFoldDB" id="A0A3B3TD18"/>
<dbReference type="InterPro" id="IPR003599">
    <property type="entry name" value="Ig_sub"/>
</dbReference>
<evidence type="ECO:0000313" key="9">
    <source>
        <dbReference type="Proteomes" id="UP000261540"/>
    </source>
</evidence>
<keyword evidence="3" id="KW-1133">Transmembrane helix</keyword>
<dbReference type="Pfam" id="PF07654">
    <property type="entry name" value="C1-set"/>
    <property type="match status" value="1"/>
</dbReference>
<dbReference type="GeneTree" id="ENSGT00940000163891"/>
<feature type="domain" description="Ig-like" evidence="7">
    <location>
        <begin position="10"/>
        <end position="104"/>
    </location>
</feature>
<evidence type="ECO:0000313" key="8">
    <source>
        <dbReference type="Ensembl" id="ENSPKIP00000040318.1"/>
    </source>
</evidence>
<dbReference type="PANTHER" id="PTHR19256">
    <property type="entry name" value="T-CELL RECEPTOR GAMMA CHAIN"/>
    <property type="match status" value="1"/>
</dbReference>
<dbReference type="GO" id="GO:0016020">
    <property type="term" value="C:membrane"/>
    <property type="evidence" value="ECO:0007669"/>
    <property type="project" value="UniProtKB-SubCell"/>
</dbReference>
<proteinExistence type="predicted"/>
<dbReference type="PANTHER" id="PTHR19256:SF65">
    <property type="entry name" value="T CELL RECEPTOR GAMMA CONSTANT 1-RELATED"/>
    <property type="match status" value="1"/>
</dbReference>
<name>A0A3B3TD18_9TELE</name>
<evidence type="ECO:0000259" key="7">
    <source>
        <dbReference type="PROSITE" id="PS50835"/>
    </source>
</evidence>
<dbReference type="SUPFAM" id="SSF48726">
    <property type="entry name" value="Immunoglobulin"/>
    <property type="match status" value="2"/>
</dbReference>
<dbReference type="Proteomes" id="UP000261540">
    <property type="component" value="Unplaced"/>
</dbReference>
<protein>
    <recommendedName>
        <fullName evidence="7">Ig-like domain-containing protein</fullName>
    </recommendedName>
</protein>
<dbReference type="InterPro" id="IPR013106">
    <property type="entry name" value="Ig_V-set"/>
</dbReference>
<evidence type="ECO:0000256" key="2">
    <source>
        <dbReference type="ARBA" id="ARBA00022692"/>
    </source>
</evidence>
<evidence type="ECO:0000256" key="6">
    <source>
        <dbReference type="ARBA" id="ARBA00023319"/>
    </source>
</evidence>
<keyword evidence="9" id="KW-1185">Reference proteome</keyword>
<dbReference type="InterPro" id="IPR003597">
    <property type="entry name" value="Ig_C1-set"/>
</dbReference>
<dbReference type="PROSITE" id="PS50835">
    <property type="entry name" value="IG_LIKE"/>
    <property type="match status" value="2"/>
</dbReference>
<accession>A0A3B3TD18</accession>
<reference evidence="8" key="2">
    <citation type="submission" date="2025-09" db="UniProtKB">
        <authorList>
            <consortium name="Ensembl"/>
        </authorList>
    </citation>
    <scope>IDENTIFICATION</scope>
</reference>
<dbReference type="Pfam" id="PF07686">
    <property type="entry name" value="V-set"/>
    <property type="match status" value="1"/>
</dbReference>
<dbReference type="InterPro" id="IPR051117">
    <property type="entry name" value="TRG_var/const_region"/>
</dbReference>